<name>A0ABD3SHK7_9STRA</name>
<keyword evidence="2 3" id="KW-0175">Coiled coil</keyword>
<feature type="coiled-coil region" evidence="3">
    <location>
        <begin position="102"/>
        <end position="136"/>
    </location>
</feature>
<evidence type="ECO:0000313" key="5">
    <source>
        <dbReference type="EMBL" id="KAL3823848.1"/>
    </source>
</evidence>
<dbReference type="InterPro" id="IPR010754">
    <property type="entry name" value="OPA3-like"/>
</dbReference>
<proteinExistence type="inferred from homology"/>
<feature type="region of interest" description="Disordered" evidence="4">
    <location>
        <begin position="175"/>
        <end position="207"/>
    </location>
</feature>
<dbReference type="PANTHER" id="PTHR12499:SF0">
    <property type="entry name" value="OPTIC ATROPHY 3 PROTEIN"/>
    <property type="match status" value="1"/>
</dbReference>
<evidence type="ECO:0000256" key="2">
    <source>
        <dbReference type="ARBA" id="ARBA00023054"/>
    </source>
</evidence>
<dbReference type="EMBL" id="JALLPB020000028">
    <property type="protein sequence ID" value="KAL3823848.1"/>
    <property type="molecule type" value="Genomic_DNA"/>
</dbReference>
<dbReference type="PANTHER" id="PTHR12499">
    <property type="entry name" value="OPTIC ATROPHY 3 PROTEIN OPA3"/>
    <property type="match status" value="1"/>
</dbReference>
<reference evidence="5 6" key="1">
    <citation type="submission" date="2024-10" db="EMBL/GenBank/DDBJ databases">
        <title>Updated reference genomes for cyclostephanoid diatoms.</title>
        <authorList>
            <person name="Roberts W.R."/>
            <person name="Alverson A.J."/>
        </authorList>
    </citation>
    <scope>NUCLEOTIDE SEQUENCE [LARGE SCALE GENOMIC DNA]</scope>
    <source>
        <strain evidence="5 6">AJA228-03</strain>
    </source>
</reference>
<gene>
    <name evidence="5" type="ORF">ACHAXA_004120</name>
</gene>
<evidence type="ECO:0000256" key="1">
    <source>
        <dbReference type="ARBA" id="ARBA00007584"/>
    </source>
</evidence>
<dbReference type="Proteomes" id="UP001530377">
    <property type="component" value="Unassembled WGS sequence"/>
</dbReference>
<comment type="similarity">
    <text evidence="1">Belongs to the OPA3 family.</text>
</comment>
<keyword evidence="6" id="KW-1185">Reference proteome</keyword>
<dbReference type="AlphaFoldDB" id="A0ABD3SHK7"/>
<accession>A0ABD3SHK7</accession>
<sequence length="207" mass="22927">MVAPAALPISKLLGLFIKTLAKPMAKRVRHNFEKQPIGRSFLIWLGQTQHAVGTRMTMWSSGYKVRHISPIEEGAALSQGAELLSESFIFFVSGGIVVYEYNRSSEKEKVKEEARLQQITDDSARLQAKLNSLDKRLISLEEYAKANRRAIVLGVGFGANGKYVEPGDIVPINDEEVGGKSSKLKGPSPAVSSPDASQRSLRRWWPF</sequence>
<feature type="compositionally biased region" description="Polar residues" evidence="4">
    <location>
        <begin position="190"/>
        <end position="199"/>
    </location>
</feature>
<comment type="caution">
    <text evidence="5">The sequence shown here is derived from an EMBL/GenBank/DDBJ whole genome shotgun (WGS) entry which is preliminary data.</text>
</comment>
<organism evidence="5 6">
    <name type="scientific">Cyclostephanos tholiformis</name>
    <dbReference type="NCBI Taxonomy" id="382380"/>
    <lineage>
        <taxon>Eukaryota</taxon>
        <taxon>Sar</taxon>
        <taxon>Stramenopiles</taxon>
        <taxon>Ochrophyta</taxon>
        <taxon>Bacillariophyta</taxon>
        <taxon>Coscinodiscophyceae</taxon>
        <taxon>Thalassiosirophycidae</taxon>
        <taxon>Stephanodiscales</taxon>
        <taxon>Stephanodiscaceae</taxon>
        <taxon>Cyclostephanos</taxon>
    </lineage>
</organism>
<evidence type="ECO:0000256" key="3">
    <source>
        <dbReference type="SAM" id="Coils"/>
    </source>
</evidence>
<protein>
    <recommendedName>
        <fullName evidence="7">OPA3-like protein</fullName>
    </recommendedName>
</protein>
<dbReference type="Pfam" id="PF07047">
    <property type="entry name" value="OPA3"/>
    <property type="match status" value="1"/>
</dbReference>
<evidence type="ECO:0000256" key="4">
    <source>
        <dbReference type="SAM" id="MobiDB-lite"/>
    </source>
</evidence>
<evidence type="ECO:0000313" key="6">
    <source>
        <dbReference type="Proteomes" id="UP001530377"/>
    </source>
</evidence>
<evidence type="ECO:0008006" key="7">
    <source>
        <dbReference type="Google" id="ProtNLM"/>
    </source>
</evidence>